<dbReference type="Proteomes" id="UP000078486">
    <property type="component" value="Unassembled WGS sequence"/>
</dbReference>
<dbReference type="InterPro" id="IPR007809">
    <property type="entry name" value="FlgN-like"/>
</dbReference>
<sequence>MRDELEGYGEMLALYDGQQEHLWRRDADAITADAMAIEKRAREIQAYRNSREAWLRRFAVANGMPETTGLREMLSFFDPDIRPLLDALITDINNLIHRVRRRARQNHNLISWTLKLQQEALSQLAPQTVSPLTYASDGRMPAPTTAVLDALG</sequence>
<dbReference type="Pfam" id="PF05130">
    <property type="entry name" value="FlgN"/>
    <property type="match status" value="1"/>
</dbReference>
<evidence type="ECO:0000313" key="5">
    <source>
        <dbReference type="Proteomes" id="UP000078486"/>
    </source>
</evidence>
<protein>
    <recommendedName>
        <fullName evidence="6">Flagellar biosynthesis protein FlgN</fullName>
    </recommendedName>
</protein>
<name>A0A178IHW2_9BACT</name>
<evidence type="ECO:0000256" key="1">
    <source>
        <dbReference type="ARBA" id="ARBA00002397"/>
    </source>
</evidence>
<keyword evidence="3" id="KW-1005">Bacterial flagellum biogenesis</keyword>
<comment type="function">
    <text evidence="1">Required for the efficient initiation of filament assembly.</text>
</comment>
<comment type="similarity">
    <text evidence="2">Belongs to the FlgN family.</text>
</comment>
<organism evidence="4 5">
    <name type="scientific">Termitidicoccus mucosus</name>
    <dbReference type="NCBI Taxonomy" id="1184151"/>
    <lineage>
        <taxon>Bacteria</taxon>
        <taxon>Pseudomonadati</taxon>
        <taxon>Verrucomicrobiota</taxon>
        <taxon>Opitutia</taxon>
        <taxon>Opitutales</taxon>
        <taxon>Opitutaceae</taxon>
        <taxon>Termitidicoccus</taxon>
    </lineage>
</organism>
<evidence type="ECO:0000256" key="3">
    <source>
        <dbReference type="ARBA" id="ARBA00022795"/>
    </source>
</evidence>
<dbReference type="SUPFAM" id="SSF140566">
    <property type="entry name" value="FlgN-like"/>
    <property type="match status" value="1"/>
</dbReference>
<accession>A0A178IHW2</accession>
<dbReference type="EMBL" id="LRRQ01000126">
    <property type="protein sequence ID" value="OAM88646.1"/>
    <property type="molecule type" value="Genomic_DNA"/>
</dbReference>
<dbReference type="STRING" id="1184151.AW736_16415"/>
<reference evidence="4 5" key="1">
    <citation type="submission" date="2016-01" db="EMBL/GenBank/DDBJ databases">
        <title>High potential of lignocellulose degradation of a new Verrucomicrobia species.</title>
        <authorList>
            <person name="Wang Y."/>
            <person name="Shi Y."/>
            <person name="Qiu Z."/>
            <person name="Liu S."/>
            <person name="Yang H."/>
        </authorList>
    </citation>
    <scope>NUCLEOTIDE SEQUENCE [LARGE SCALE GENOMIC DNA]</scope>
    <source>
        <strain evidence="4 5">TSB47</strain>
    </source>
</reference>
<keyword evidence="5" id="KW-1185">Reference proteome</keyword>
<evidence type="ECO:0000256" key="2">
    <source>
        <dbReference type="ARBA" id="ARBA00007703"/>
    </source>
</evidence>
<dbReference type="InterPro" id="IPR036679">
    <property type="entry name" value="FlgN-like_sf"/>
</dbReference>
<comment type="caution">
    <text evidence="4">The sequence shown here is derived from an EMBL/GenBank/DDBJ whole genome shotgun (WGS) entry which is preliminary data.</text>
</comment>
<dbReference type="GO" id="GO:0044780">
    <property type="term" value="P:bacterial-type flagellum assembly"/>
    <property type="evidence" value="ECO:0007669"/>
    <property type="project" value="InterPro"/>
</dbReference>
<dbReference type="AlphaFoldDB" id="A0A178IHW2"/>
<evidence type="ECO:0000313" key="4">
    <source>
        <dbReference type="EMBL" id="OAM88646.1"/>
    </source>
</evidence>
<evidence type="ECO:0008006" key="6">
    <source>
        <dbReference type="Google" id="ProtNLM"/>
    </source>
</evidence>
<dbReference type="Gene3D" id="1.20.58.300">
    <property type="entry name" value="FlgN-like"/>
    <property type="match status" value="1"/>
</dbReference>
<proteinExistence type="inferred from homology"/>
<gene>
    <name evidence="4" type="ORF">AW736_16415</name>
</gene>